<keyword evidence="13" id="KW-1185">Reference proteome</keyword>
<evidence type="ECO:0000256" key="6">
    <source>
        <dbReference type="ARBA" id="ARBA00022960"/>
    </source>
</evidence>
<evidence type="ECO:0000259" key="11">
    <source>
        <dbReference type="PROSITE" id="PS52029"/>
    </source>
</evidence>
<dbReference type="InterPro" id="IPR005490">
    <property type="entry name" value="LD_TPept_cat_dom"/>
</dbReference>
<dbReference type="Proteomes" id="UP000049983">
    <property type="component" value="Unassembled WGS sequence"/>
</dbReference>
<feature type="signal peptide" evidence="10">
    <location>
        <begin position="1"/>
        <end position="28"/>
    </location>
</feature>
<dbReference type="EMBL" id="CXWC01000001">
    <property type="protein sequence ID" value="CTQ64219.1"/>
    <property type="molecule type" value="Genomic_DNA"/>
</dbReference>
<dbReference type="STRING" id="311410.LA5095_02934"/>
<proteinExistence type="inferred from homology"/>
<dbReference type="GO" id="GO:0005576">
    <property type="term" value="C:extracellular region"/>
    <property type="evidence" value="ECO:0007669"/>
    <property type="project" value="TreeGrafter"/>
</dbReference>
<keyword evidence="5" id="KW-0378">Hydrolase</keyword>
<dbReference type="GO" id="GO:0018104">
    <property type="term" value="P:peptidoglycan-protein cross-linking"/>
    <property type="evidence" value="ECO:0007669"/>
    <property type="project" value="TreeGrafter"/>
</dbReference>
<dbReference type="GO" id="GO:0071972">
    <property type="term" value="F:peptidoglycan L,D-transpeptidase activity"/>
    <property type="evidence" value="ECO:0007669"/>
    <property type="project" value="TreeGrafter"/>
</dbReference>
<evidence type="ECO:0000256" key="7">
    <source>
        <dbReference type="ARBA" id="ARBA00022984"/>
    </source>
</evidence>
<dbReference type="Pfam" id="PF03734">
    <property type="entry name" value="YkuD"/>
    <property type="match status" value="1"/>
</dbReference>
<evidence type="ECO:0000256" key="3">
    <source>
        <dbReference type="ARBA" id="ARBA00022676"/>
    </source>
</evidence>
<dbReference type="PANTHER" id="PTHR30582:SF24">
    <property type="entry name" value="L,D-TRANSPEPTIDASE ERFK_SRFK-RELATED"/>
    <property type="match status" value="1"/>
</dbReference>
<name>A0A0M6ZN74_9HYPH</name>
<keyword evidence="6 9" id="KW-0133">Cell shape</keyword>
<evidence type="ECO:0000256" key="8">
    <source>
        <dbReference type="ARBA" id="ARBA00023316"/>
    </source>
</evidence>
<dbReference type="Gene3D" id="2.40.440.10">
    <property type="entry name" value="L,D-transpeptidase catalytic domain-like"/>
    <property type="match status" value="1"/>
</dbReference>
<keyword evidence="3" id="KW-0328">Glycosyltransferase</keyword>
<dbReference type="SUPFAM" id="SSF141523">
    <property type="entry name" value="L,D-transpeptidase catalytic domain-like"/>
    <property type="match status" value="1"/>
</dbReference>
<dbReference type="FunFam" id="2.40.440.10:FF:000002">
    <property type="entry name" value="L,D-transpeptidase ErfK/SrfK"/>
    <property type="match status" value="1"/>
</dbReference>
<dbReference type="InterPro" id="IPR038063">
    <property type="entry name" value="Transpep_catalytic_dom"/>
</dbReference>
<keyword evidence="7 9" id="KW-0573">Peptidoglycan synthesis</keyword>
<keyword evidence="4 12" id="KW-0808">Transferase</keyword>
<dbReference type="OrthoDB" id="9787225at2"/>
<feature type="active site" description="Nucleophile" evidence="9">
    <location>
        <position position="148"/>
    </location>
</feature>
<protein>
    <submittedName>
        <fullName evidence="12">Putative L,D-transpeptidase YnhG</fullName>
        <ecNumber evidence="12">2.-.-.-</ecNumber>
    </submittedName>
</protein>
<organism evidence="12 13">
    <name type="scientific">Roseibium album</name>
    <dbReference type="NCBI Taxonomy" id="311410"/>
    <lineage>
        <taxon>Bacteria</taxon>
        <taxon>Pseudomonadati</taxon>
        <taxon>Pseudomonadota</taxon>
        <taxon>Alphaproteobacteria</taxon>
        <taxon>Hyphomicrobiales</taxon>
        <taxon>Stappiaceae</taxon>
        <taxon>Roseibium</taxon>
    </lineage>
</organism>
<evidence type="ECO:0000256" key="2">
    <source>
        <dbReference type="ARBA" id="ARBA00005992"/>
    </source>
</evidence>
<evidence type="ECO:0000256" key="1">
    <source>
        <dbReference type="ARBA" id="ARBA00004752"/>
    </source>
</evidence>
<evidence type="ECO:0000256" key="10">
    <source>
        <dbReference type="SAM" id="SignalP"/>
    </source>
</evidence>
<keyword evidence="10" id="KW-0732">Signal</keyword>
<dbReference type="PROSITE" id="PS52029">
    <property type="entry name" value="LD_TPASE"/>
    <property type="match status" value="1"/>
</dbReference>
<dbReference type="GO" id="GO:0071555">
    <property type="term" value="P:cell wall organization"/>
    <property type="evidence" value="ECO:0007669"/>
    <property type="project" value="UniProtKB-UniRule"/>
</dbReference>
<dbReference type="InterPro" id="IPR050979">
    <property type="entry name" value="LD-transpeptidase"/>
</dbReference>
<dbReference type="GO" id="GO:0008360">
    <property type="term" value="P:regulation of cell shape"/>
    <property type="evidence" value="ECO:0007669"/>
    <property type="project" value="UniProtKB-UniRule"/>
</dbReference>
<evidence type="ECO:0000256" key="9">
    <source>
        <dbReference type="PROSITE-ProRule" id="PRU01373"/>
    </source>
</evidence>
<evidence type="ECO:0000256" key="4">
    <source>
        <dbReference type="ARBA" id="ARBA00022679"/>
    </source>
</evidence>
<dbReference type="AlphaFoldDB" id="A0A0M6ZN74"/>
<evidence type="ECO:0000313" key="13">
    <source>
        <dbReference type="Proteomes" id="UP000049983"/>
    </source>
</evidence>
<dbReference type="CDD" id="cd16913">
    <property type="entry name" value="YkuD_like"/>
    <property type="match status" value="1"/>
</dbReference>
<dbReference type="GeneID" id="97667769"/>
<evidence type="ECO:0000256" key="5">
    <source>
        <dbReference type="ARBA" id="ARBA00022801"/>
    </source>
</evidence>
<feature type="active site" description="Proton donor/acceptor" evidence="9">
    <location>
        <position position="132"/>
    </location>
</feature>
<dbReference type="PANTHER" id="PTHR30582">
    <property type="entry name" value="L,D-TRANSPEPTIDASE"/>
    <property type="match status" value="1"/>
</dbReference>
<evidence type="ECO:0000313" key="12">
    <source>
        <dbReference type="EMBL" id="CTQ64219.1"/>
    </source>
</evidence>
<keyword evidence="8 9" id="KW-0961">Cell wall biogenesis/degradation</keyword>
<feature type="chain" id="PRO_5009787839" evidence="10">
    <location>
        <begin position="29"/>
        <end position="173"/>
    </location>
</feature>
<dbReference type="RefSeq" id="WP_055116146.1">
    <property type="nucleotide sequence ID" value="NZ_CANMGD010000006.1"/>
</dbReference>
<comment type="similarity">
    <text evidence="2">Belongs to the YkuD family.</text>
</comment>
<dbReference type="UniPathway" id="UPA00219"/>
<feature type="domain" description="L,D-TPase catalytic" evidence="11">
    <location>
        <begin position="42"/>
        <end position="172"/>
    </location>
</feature>
<comment type="pathway">
    <text evidence="1 9">Cell wall biogenesis; peptidoglycan biosynthesis.</text>
</comment>
<accession>A0A0M6ZN74</accession>
<sequence>MRLFSCCRLAVLLVLLVSLNGFHPSAAAAELVGFSDNRFRPGTIVIRNSEKRLYLVLRGKRAIRYRVAVGKPRKAWTGQALITAKYIEPDWSPSPEVRRDFPHLPDVIRGGAHNNPMGAAAMTLSNGNYAIHGTNRPGSIGRAVSYGCIRMANNDIEDLFQRVGVRTPVVALP</sequence>
<reference evidence="13" key="1">
    <citation type="submission" date="2015-07" db="EMBL/GenBank/DDBJ databases">
        <authorList>
            <person name="Rodrigo-Torres Lidia"/>
            <person name="Arahal R.David."/>
        </authorList>
    </citation>
    <scope>NUCLEOTIDE SEQUENCE [LARGE SCALE GENOMIC DNA]</scope>
    <source>
        <strain evidence="13">CECT 5096</strain>
    </source>
</reference>
<dbReference type="EC" id="2.-.-.-" evidence="12"/>
<dbReference type="GO" id="GO:0016757">
    <property type="term" value="F:glycosyltransferase activity"/>
    <property type="evidence" value="ECO:0007669"/>
    <property type="project" value="UniProtKB-KW"/>
</dbReference>
<gene>
    <name evidence="12" type="primary">ynhG_1</name>
    <name evidence="12" type="ORF">LA5096_00303</name>
</gene>